<dbReference type="EMBL" id="JBHFNQ010000255">
    <property type="protein sequence ID" value="MFB2881944.1"/>
    <property type="molecule type" value="Genomic_DNA"/>
</dbReference>
<name>A0ABV4XGM7_9CYAN</name>
<evidence type="ECO:0000313" key="2">
    <source>
        <dbReference type="EMBL" id="MFB2881944.1"/>
    </source>
</evidence>
<gene>
    <name evidence="2" type="ORF">ACE1CC_34285</name>
</gene>
<proteinExistence type="predicted"/>
<sequence>MSTKKSASQIAIELLQEAYNKFEAKNYNVALHFCQAALADPLLSSGGQGDGDSGSQGGGNSGGQGGGAPKRRQFNTSSSAKRNFQPLKQLFI</sequence>
<evidence type="ECO:0000313" key="3">
    <source>
        <dbReference type="Proteomes" id="UP001576774"/>
    </source>
</evidence>
<evidence type="ECO:0000256" key="1">
    <source>
        <dbReference type="SAM" id="MobiDB-lite"/>
    </source>
</evidence>
<organism evidence="2 3">
    <name type="scientific">Floridaenema aerugineum BLCC-F46</name>
    <dbReference type="NCBI Taxonomy" id="3153654"/>
    <lineage>
        <taxon>Bacteria</taxon>
        <taxon>Bacillati</taxon>
        <taxon>Cyanobacteriota</taxon>
        <taxon>Cyanophyceae</taxon>
        <taxon>Oscillatoriophycideae</taxon>
        <taxon>Aerosakkonematales</taxon>
        <taxon>Aerosakkonemataceae</taxon>
        <taxon>Floridanema</taxon>
        <taxon>Floridanema aerugineum</taxon>
    </lineage>
</organism>
<reference evidence="2 3" key="1">
    <citation type="submission" date="2024-09" db="EMBL/GenBank/DDBJ databases">
        <title>Floridaenema gen nov. (Aerosakkonemataceae, Aerosakkonematales ord. nov., Cyanobacteria) from benthic tropical and subtropical fresh waters, with the description of four new species.</title>
        <authorList>
            <person name="Moretto J.A."/>
            <person name="Berthold D.E."/>
            <person name="Lefler F.W."/>
            <person name="Huang I.-S."/>
            <person name="Laughinghouse H. IV."/>
        </authorList>
    </citation>
    <scope>NUCLEOTIDE SEQUENCE [LARGE SCALE GENOMIC DNA]</scope>
    <source>
        <strain evidence="2 3">BLCC-F46</strain>
    </source>
</reference>
<feature type="compositionally biased region" description="Gly residues" evidence="1">
    <location>
        <begin position="46"/>
        <end position="68"/>
    </location>
</feature>
<keyword evidence="3" id="KW-1185">Reference proteome</keyword>
<feature type="region of interest" description="Disordered" evidence="1">
    <location>
        <begin position="44"/>
        <end position="85"/>
    </location>
</feature>
<dbReference type="RefSeq" id="WP_413274906.1">
    <property type="nucleotide sequence ID" value="NZ_JBHFNQ010000255.1"/>
</dbReference>
<accession>A0ABV4XGM7</accession>
<protein>
    <submittedName>
        <fullName evidence="2">Uncharacterized protein</fullName>
    </submittedName>
</protein>
<comment type="caution">
    <text evidence="2">The sequence shown here is derived from an EMBL/GenBank/DDBJ whole genome shotgun (WGS) entry which is preliminary data.</text>
</comment>
<dbReference type="Proteomes" id="UP001576774">
    <property type="component" value="Unassembled WGS sequence"/>
</dbReference>